<dbReference type="GO" id="GO:0012505">
    <property type="term" value="C:endomembrane system"/>
    <property type="evidence" value="ECO:0007669"/>
    <property type="project" value="UniProtKB-ARBA"/>
</dbReference>
<protein>
    <recommendedName>
        <fullName evidence="9">t-SNARE coiled-coil homology domain-containing protein</fullName>
    </recommendedName>
</protein>
<evidence type="ECO:0000256" key="4">
    <source>
        <dbReference type="ARBA" id="ARBA00022989"/>
    </source>
</evidence>
<organism evidence="10 11">
    <name type="scientific">Aphanomyces euteiches</name>
    <dbReference type="NCBI Taxonomy" id="100861"/>
    <lineage>
        <taxon>Eukaryota</taxon>
        <taxon>Sar</taxon>
        <taxon>Stramenopiles</taxon>
        <taxon>Oomycota</taxon>
        <taxon>Saprolegniomycetes</taxon>
        <taxon>Saprolegniales</taxon>
        <taxon>Verrucalvaceae</taxon>
        <taxon>Aphanomyces</taxon>
    </lineage>
</organism>
<dbReference type="SMART" id="SM00397">
    <property type="entry name" value="t_SNARE"/>
    <property type="match status" value="1"/>
</dbReference>
<dbReference type="Proteomes" id="UP000481153">
    <property type="component" value="Unassembled WGS sequence"/>
</dbReference>
<dbReference type="GO" id="GO:0005737">
    <property type="term" value="C:cytoplasm"/>
    <property type="evidence" value="ECO:0007669"/>
    <property type="project" value="UniProtKB-ARBA"/>
</dbReference>
<keyword evidence="3 8" id="KW-0812">Transmembrane</keyword>
<evidence type="ECO:0000256" key="3">
    <source>
        <dbReference type="ARBA" id="ARBA00022692"/>
    </source>
</evidence>
<keyword evidence="6" id="KW-0175">Coiled coil</keyword>
<proteinExistence type="predicted"/>
<keyword evidence="2" id="KW-0813">Transport</keyword>
<feature type="region of interest" description="Disordered" evidence="7">
    <location>
        <begin position="15"/>
        <end position="39"/>
    </location>
</feature>
<evidence type="ECO:0000256" key="8">
    <source>
        <dbReference type="SAM" id="Phobius"/>
    </source>
</evidence>
<evidence type="ECO:0000256" key="7">
    <source>
        <dbReference type="SAM" id="MobiDB-lite"/>
    </source>
</evidence>
<keyword evidence="11" id="KW-1185">Reference proteome</keyword>
<accession>A0A6G0XUB1</accession>
<sequence>MAVFHFFGEIQSVPQPPLPIEMPGRSDYIKPDDEESLMNDRQLQQREMNKQDEDLDLLSQSVKKLGVMSSNISTELDYQNRKLDEINAETDRAQENLDIITKKTRELIKEAGGMKNLCIIIGLSLLLIILTYLVIMT</sequence>
<dbReference type="Gene3D" id="1.20.5.110">
    <property type="match status" value="1"/>
</dbReference>
<dbReference type="PROSITE" id="PS50192">
    <property type="entry name" value="T_SNARE"/>
    <property type="match status" value="1"/>
</dbReference>
<dbReference type="InterPro" id="IPR000727">
    <property type="entry name" value="T_SNARE_dom"/>
</dbReference>
<feature type="coiled-coil region" evidence="6">
    <location>
        <begin position="76"/>
        <end position="103"/>
    </location>
</feature>
<dbReference type="SUPFAM" id="SSF58038">
    <property type="entry name" value="SNARE fusion complex"/>
    <property type="match status" value="1"/>
</dbReference>
<dbReference type="GO" id="GO:0016020">
    <property type="term" value="C:membrane"/>
    <property type="evidence" value="ECO:0007669"/>
    <property type="project" value="UniProtKB-SubCell"/>
</dbReference>
<evidence type="ECO:0000313" key="11">
    <source>
        <dbReference type="Proteomes" id="UP000481153"/>
    </source>
</evidence>
<dbReference type="VEuPathDB" id="FungiDB:AeMF1_000785"/>
<evidence type="ECO:0000256" key="6">
    <source>
        <dbReference type="SAM" id="Coils"/>
    </source>
</evidence>
<dbReference type="PANTHER" id="PTHR12791">
    <property type="entry name" value="GOLGI SNARE BET1-RELATED"/>
    <property type="match status" value="1"/>
</dbReference>
<name>A0A6G0XUB1_9STRA</name>
<evidence type="ECO:0000256" key="2">
    <source>
        <dbReference type="ARBA" id="ARBA00022448"/>
    </source>
</evidence>
<feature type="domain" description="T-SNARE coiled-coil homology" evidence="9">
    <location>
        <begin position="45"/>
        <end position="107"/>
    </location>
</feature>
<reference evidence="10 11" key="1">
    <citation type="submission" date="2019-07" db="EMBL/GenBank/DDBJ databases">
        <title>Genomics analysis of Aphanomyces spp. identifies a new class of oomycete effector associated with host adaptation.</title>
        <authorList>
            <person name="Gaulin E."/>
        </authorList>
    </citation>
    <scope>NUCLEOTIDE SEQUENCE [LARGE SCALE GENOMIC DNA]</scope>
    <source>
        <strain evidence="10 11">ATCC 201684</strain>
    </source>
</reference>
<comment type="caution">
    <text evidence="10">The sequence shown here is derived from an EMBL/GenBank/DDBJ whole genome shotgun (WGS) entry which is preliminary data.</text>
</comment>
<evidence type="ECO:0000313" key="10">
    <source>
        <dbReference type="EMBL" id="KAF0743993.1"/>
    </source>
</evidence>
<dbReference type="AlphaFoldDB" id="A0A6G0XUB1"/>
<gene>
    <name evidence="10" type="ORF">Ae201684_001632</name>
</gene>
<comment type="subcellular location">
    <subcellularLocation>
        <location evidence="1">Membrane</location>
        <topology evidence="1">Single-pass membrane protein</topology>
    </subcellularLocation>
</comment>
<feature type="transmembrane region" description="Helical" evidence="8">
    <location>
        <begin position="117"/>
        <end position="135"/>
    </location>
</feature>
<dbReference type="EMBL" id="VJMJ01000012">
    <property type="protein sequence ID" value="KAF0743993.1"/>
    <property type="molecule type" value="Genomic_DNA"/>
</dbReference>
<evidence type="ECO:0000259" key="9">
    <source>
        <dbReference type="PROSITE" id="PS50192"/>
    </source>
</evidence>
<keyword evidence="5 8" id="KW-0472">Membrane</keyword>
<evidence type="ECO:0000256" key="1">
    <source>
        <dbReference type="ARBA" id="ARBA00004167"/>
    </source>
</evidence>
<keyword evidence="4 8" id="KW-1133">Transmembrane helix</keyword>
<evidence type="ECO:0000256" key="5">
    <source>
        <dbReference type="ARBA" id="ARBA00023136"/>
    </source>
</evidence>
<dbReference type="CDD" id="cd15841">
    <property type="entry name" value="SNARE_Qc"/>
    <property type="match status" value="1"/>
</dbReference>